<dbReference type="InterPro" id="IPR055316">
    <property type="entry name" value="RSP9"/>
</dbReference>
<gene>
    <name evidence="11" type="ORF">PSYICH_LOCUS14176</name>
</gene>
<protein>
    <recommendedName>
        <fullName evidence="10">Radial spoke head protein 9 homolog</fullName>
    </recommendedName>
</protein>
<keyword evidence="5" id="KW-0969">Cilium</keyword>
<dbReference type="GO" id="GO:0001534">
    <property type="term" value="C:radial spoke"/>
    <property type="evidence" value="ECO:0007669"/>
    <property type="project" value="InterPro"/>
</dbReference>
<dbReference type="AlphaFoldDB" id="A0A9P0DCP7"/>
<dbReference type="Pfam" id="PF04712">
    <property type="entry name" value="Radial_spoke"/>
    <property type="match status" value="1"/>
</dbReference>
<accession>A0A9P0DCP7</accession>
<dbReference type="InterPro" id="IPR006802">
    <property type="entry name" value="Radial_spoke"/>
</dbReference>
<reference evidence="11" key="1">
    <citation type="submission" date="2022-01" db="EMBL/GenBank/DDBJ databases">
        <authorList>
            <person name="King R."/>
        </authorList>
    </citation>
    <scope>NUCLEOTIDE SEQUENCE</scope>
</reference>
<evidence type="ECO:0000256" key="3">
    <source>
        <dbReference type="ARBA" id="ARBA00022794"/>
    </source>
</evidence>
<proteinExistence type="inferred from homology"/>
<dbReference type="PANTHER" id="PTHR22069">
    <property type="entry name" value="MITOCHONDRIAL RIBOSOMAL PROTEIN S18"/>
    <property type="match status" value="1"/>
</dbReference>
<comment type="subcellular location">
    <subcellularLocation>
        <location evidence="8">Cell projection</location>
        <location evidence="8">Kinocilium</location>
    </subcellularLocation>
    <subcellularLocation>
        <location evidence="1">Cytoplasm</location>
        <location evidence="1">Cytoskeleton</location>
        <location evidence="1">Flagellum axoneme</location>
    </subcellularLocation>
</comment>
<evidence type="ECO:0000256" key="5">
    <source>
        <dbReference type="ARBA" id="ARBA00023069"/>
    </source>
</evidence>
<dbReference type="PANTHER" id="PTHR22069:SF0">
    <property type="entry name" value="RADIAL SPOKE HEAD PROTEIN 9 HOMOLOG"/>
    <property type="match status" value="1"/>
</dbReference>
<evidence type="ECO:0000256" key="8">
    <source>
        <dbReference type="ARBA" id="ARBA00037822"/>
    </source>
</evidence>
<comment type="similarity">
    <text evidence="9">Belongs to the flagellar radial spoke RSP9 family.</text>
</comment>
<keyword evidence="7" id="KW-0966">Cell projection</keyword>
<sequence>MTYIFLNMNLNDILQSLDCSGHFGHVVSTEEAIILHNSLLILQNENHFKEVFFWGKIYGCEKDYFVAYGYEKDILYGKVFYYSQNCIDWGLMPKATKIGFLLAPLCSTKFQGDPSLIIDILIEKDDTLVPGKRKQPELRKLKEEDRLAATVYLIMDEAGIIPRAGIFRRPDGVVINNIAFEGLKGIDAREWSSYVHFRVPTRKQNTNLLTRDDYNYATDFLDPLDIDIPEGCWMLLINQSEDVVILKNLYWPGLVFYHHLRTPKHGFVYFGHGKKCLDVPFMLSPFLV</sequence>
<dbReference type="Proteomes" id="UP001153636">
    <property type="component" value="Chromosome 8"/>
</dbReference>
<keyword evidence="2" id="KW-0963">Cytoplasm</keyword>
<dbReference type="GO" id="GO:0060091">
    <property type="term" value="C:kinocilium"/>
    <property type="evidence" value="ECO:0007669"/>
    <property type="project" value="UniProtKB-SubCell"/>
</dbReference>
<dbReference type="GO" id="GO:0035082">
    <property type="term" value="P:axoneme assembly"/>
    <property type="evidence" value="ECO:0007669"/>
    <property type="project" value="InterPro"/>
</dbReference>
<evidence type="ECO:0000256" key="2">
    <source>
        <dbReference type="ARBA" id="ARBA00022490"/>
    </source>
</evidence>
<evidence type="ECO:0000313" key="11">
    <source>
        <dbReference type="EMBL" id="CAH1114333.1"/>
    </source>
</evidence>
<dbReference type="OrthoDB" id="10258956at2759"/>
<evidence type="ECO:0000256" key="4">
    <source>
        <dbReference type="ARBA" id="ARBA00022846"/>
    </source>
</evidence>
<keyword evidence="4" id="KW-0282">Flagellum</keyword>
<evidence type="ECO:0000256" key="7">
    <source>
        <dbReference type="ARBA" id="ARBA00023273"/>
    </source>
</evidence>
<dbReference type="GO" id="GO:0060294">
    <property type="term" value="P:cilium movement involved in cell motility"/>
    <property type="evidence" value="ECO:0007669"/>
    <property type="project" value="InterPro"/>
</dbReference>
<evidence type="ECO:0000256" key="1">
    <source>
        <dbReference type="ARBA" id="ARBA00004611"/>
    </source>
</evidence>
<evidence type="ECO:0000313" key="12">
    <source>
        <dbReference type="Proteomes" id="UP001153636"/>
    </source>
</evidence>
<dbReference type="GO" id="GO:0044458">
    <property type="term" value="P:motile cilium assembly"/>
    <property type="evidence" value="ECO:0007669"/>
    <property type="project" value="TreeGrafter"/>
</dbReference>
<keyword evidence="12" id="KW-1185">Reference proteome</keyword>
<keyword evidence="6" id="KW-0206">Cytoskeleton</keyword>
<name>A0A9P0DCP7_9CUCU</name>
<evidence type="ECO:0000256" key="6">
    <source>
        <dbReference type="ARBA" id="ARBA00023212"/>
    </source>
</evidence>
<evidence type="ECO:0000256" key="9">
    <source>
        <dbReference type="ARBA" id="ARBA00038319"/>
    </source>
</evidence>
<organism evidence="11 12">
    <name type="scientific">Psylliodes chrysocephalus</name>
    <dbReference type="NCBI Taxonomy" id="3402493"/>
    <lineage>
        <taxon>Eukaryota</taxon>
        <taxon>Metazoa</taxon>
        <taxon>Ecdysozoa</taxon>
        <taxon>Arthropoda</taxon>
        <taxon>Hexapoda</taxon>
        <taxon>Insecta</taxon>
        <taxon>Pterygota</taxon>
        <taxon>Neoptera</taxon>
        <taxon>Endopterygota</taxon>
        <taxon>Coleoptera</taxon>
        <taxon>Polyphaga</taxon>
        <taxon>Cucujiformia</taxon>
        <taxon>Chrysomeloidea</taxon>
        <taxon>Chrysomelidae</taxon>
        <taxon>Galerucinae</taxon>
        <taxon>Alticini</taxon>
        <taxon>Psylliodes</taxon>
    </lineage>
</organism>
<keyword evidence="3" id="KW-0970">Cilium biogenesis/degradation</keyword>
<evidence type="ECO:0000256" key="10">
    <source>
        <dbReference type="ARBA" id="ARBA00041080"/>
    </source>
</evidence>
<dbReference type="EMBL" id="OV651820">
    <property type="protein sequence ID" value="CAH1114333.1"/>
    <property type="molecule type" value="Genomic_DNA"/>
</dbReference>